<evidence type="ECO:0000313" key="1">
    <source>
        <dbReference type="EMBL" id="KAJ1673525.1"/>
    </source>
</evidence>
<feature type="non-terminal residue" evidence="1">
    <location>
        <position position="512"/>
    </location>
</feature>
<dbReference type="Proteomes" id="UP001145114">
    <property type="component" value="Unassembled WGS sequence"/>
</dbReference>
<gene>
    <name evidence="1" type="primary">SNF1_2</name>
    <name evidence="1" type="ORF">EV182_005063</name>
</gene>
<proteinExistence type="predicted"/>
<sequence>MLCGRLPFDDDHIPALFKKISSGVFSMPNYLSDNVKSLLSGMLVVDPLKRMTIAHVRQHPWFVENLPDYLKPLPDNIDLEHIQTIDYQIVGELERKLEKSPNEILDALKGRGTNSIKVSYQLLLDNKHMLEQSKRSNREGIQDFALATSPPAWNANIEVGMHKLAERMRGNHHDGKDAKGSSESQRPDMDVDFSDSDAGYEDDEESGIAVLSSSLPQSSLLEAQMMKMRLRNPPQTPYTGDHQAAYTPRTPRTAIQEYNRRSLSQHHPRGIEEPASAPPTRQYYDNNDSNSSSNDNNTATTGGDQRFSELSRLRSVSQTSDMKQSVSSPRGTAVDSPPSVPQTLPLSHTSQDSGPRSLAMSNLGQQFRQQQQQQQQKKDQENTDNETQAEDDGGRRVSAAPAPAGDMQQSHPSMASRLVDEAAKLPQRQASVLKKKPRTRPRWHFGIRSRSPPADVMAEVFRALKQIGMQWKILNPYHIRARYVYPKTSPSLSGQEVKIDLQLYRLDSRNYL</sequence>
<reference evidence="1" key="1">
    <citation type="submission" date="2022-06" db="EMBL/GenBank/DDBJ databases">
        <title>Phylogenomic reconstructions and comparative analyses of Kickxellomycotina fungi.</title>
        <authorList>
            <person name="Reynolds N.K."/>
            <person name="Stajich J.E."/>
            <person name="Barry K."/>
            <person name="Grigoriev I.V."/>
            <person name="Crous P."/>
            <person name="Smith M.E."/>
        </authorList>
    </citation>
    <scope>NUCLEOTIDE SEQUENCE</scope>
    <source>
        <strain evidence="1">RSA 2271</strain>
    </source>
</reference>
<dbReference type="EC" id="2.7.11.1" evidence="1"/>
<organism evidence="1 2">
    <name type="scientific">Spiromyces aspiralis</name>
    <dbReference type="NCBI Taxonomy" id="68401"/>
    <lineage>
        <taxon>Eukaryota</taxon>
        <taxon>Fungi</taxon>
        <taxon>Fungi incertae sedis</taxon>
        <taxon>Zoopagomycota</taxon>
        <taxon>Kickxellomycotina</taxon>
        <taxon>Kickxellomycetes</taxon>
        <taxon>Kickxellales</taxon>
        <taxon>Kickxellaceae</taxon>
        <taxon>Spiromyces</taxon>
    </lineage>
</organism>
<keyword evidence="2" id="KW-1185">Reference proteome</keyword>
<comment type="caution">
    <text evidence="1">The sequence shown here is derived from an EMBL/GenBank/DDBJ whole genome shotgun (WGS) entry which is preliminary data.</text>
</comment>
<keyword evidence="1" id="KW-0808">Transferase</keyword>
<protein>
    <submittedName>
        <fullName evidence="1">Protein kinase</fullName>
        <ecNumber evidence="1">2.7.11.1</ecNumber>
    </submittedName>
</protein>
<name>A0ACC1HDR6_9FUNG</name>
<accession>A0ACC1HDR6</accession>
<evidence type="ECO:0000313" key="2">
    <source>
        <dbReference type="Proteomes" id="UP001145114"/>
    </source>
</evidence>
<keyword evidence="1" id="KW-0418">Kinase</keyword>
<dbReference type="EMBL" id="JAMZIH010006842">
    <property type="protein sequence ID" value="KAJ1673525.1"/>
    <property type="molecule type" value="Genomic_DNA"/>
</dbReference>